<sequence length="70" mass="8110">LKISNFIERIFKCVKRRPDFGVLFAFILACEFASCKTNHSTCLGQLMLFPGRIFTCHRGRKLDTFIFAFS</sequence>
<accession>S4P1D0</accession>
<feature type="non-terminal residue" evidence="1">
    <location>
        <position position="1"/>
    </location>
</feature>
<dbReference type="EMBL" id="GAIX01007304">
    <property type="protein sequence ID" value="JAA85256.1"/>
    <property type="molecule type" value="Transcribed_RNA"/>
</dbReference>
<proteinExistence type="predicted"/>
<dbReference type="AlphaFoldDB" id="S4P1D0"/>
<protein>
    <submittedName>
        <fullName evidence="1">Uncharacterized protein</fullName>
    </submittedName>
</protein>
<reference evidence="1" key="2">
    <citation type="submission" date="2013-05" db="EMBL/GenBank/DDBJ databases">
        <authorList>
            <person name="Carter J.-M."/>
            <person name="Baker S.C."/>
            <person name="Pink R."/>
            <person name="Carter D.R.F."/>
            <person name="Collins A."/>
            <person name="Tomlin J."/>
            <person name="Gibbs M."/>
            <person name="Breuker C.J."/>
        </authorList>
    </citation>
    <scope>NUCLEOTIDE SEQUENCE</scope>
    <source>
        <tissue evidence="1">Ovary</tissue>
    </source>
</reference>
<name>S4P1D0_9NEOP</name>
<organism evidence="1">
    <name type="scientific">Pararge aegeria</name>
    <name type="common">speckled wood butterfly</name>
    <dbReference type="NCBI Taxonomy" id="116150"/>
    <lineage>
        <taxon>Eukaryota</taxon>
        <taxon>Metazoa</taxon>
        <taxon>Ecdysozoa</taxon>
        <taxon>Arthropoda</taxon>
        <taxon>Hexapoda</taxon>
        <taxon>Insecta</taxon>
        <taxon>Pterygota</taxon>
        <taxon>Neoptera</taxon>
        <taxon>Endopterygota</taxon>
        <taxon>Lepidoptera</taxon>
        <taxon>Glossata</taxon>
        <taxon>Ditrysia</taxon>
        <taxon>Papilionoidea</taxon>
        <taxon>Nymphalidae</taxon>
        <taxon>Satyrinae</taxon>
        <taxon>Satyrini</taxon>
        <taxon>Parargina</taxon>
        <taxon>Pararge</taxon>
    </lineage>
</organism>
<evidence type="ECO:0000313" key="1">
    <source>
        <dbReference type="EMBL" id="JAA85256.1"/>
    </source>
</evidence>
<reference evidence="1" key="1">
    <citation type="journal article" date="2013" name="BMC Genomics">
        <title>Unscrambling butterfly oogenesis.</title>
        <authorList>
            <person name="Carter J.M."/>
            <person name="Baker S.C."/>
            <person name="Pink R."/>
            <person name="Carter D.R."/>
            <person name="Collins A."/>
            <person name="Tomlin J."/>
            <person name="Gibbs M."/>
            <person name="Breuker C.J."/>
        </authorList>
    </citation>
    <scope>NUCLEOTIDE SEQUENCE</scope>
    <source>
        <tissue evidence="1">Ovary</tissue>
    </source>
</reference>